<keyword evidence="2" id="KW-1185">Reference proteome</keyword>
<evidence type="ECO:0000313" key="2">
    <source>
        <dbReference type="Proteomes" id="UP000596276"/>
    </source>
</evidence>
<reference evidence="2" key="1">
    <citation type="journal article" date="2021" name="G3 (Bethesda)">
        <title>Chromosome assembled and annotated genome sequence of Aspergillus flavus NRRL 3357.</title>
        <authorList>
            <person name="Skerker J.M."/>
            <person name="Pianalto K.M."/>
            <person name="Mondo S.J."/>
            <person name="Yang K."/>
            <person name="Arkin A.P."/>
            <person name="Keller N.P."/>
            <person name="Grigoriev I.V."/>
            <person name="Louise Glass N.L."/>
        </authorList>
    </citation>
    <scope>NUCLEOTIDE SEQUENCE [LARGE SCALE GENOMIC DNA]</scope>
    <source>
        <strain evidence="2">ATCC 200026 / FGSC A1120 / IAM 13836 / NRRL 3357 / JCM 12722 / SRRC 167</strain>
    </source>
</reference>
<protein>
    <submittedName>
        <fullName evidence="1">Uncharacterized protein</fullName>
    </submittedName>
</protein>
<gene>
    <name evidence="1" type="ORF">F9C07_3648</name>
</gene>
<dbReference type="Proteomes" id="UP000596276">
    <property type="component" value="Chromosome 4"/>
</dbReference>
<evidence type="ECO:0000313" key="1">
    <source>
        <dbReference type="EMBL" id="QRD89851.1"/>
    </source>
</evidence>
<sequence>MENSNRACAADCQAPFPGTWDSESAATYQLHVACSLAPFDIPHTENPNSSGAVRDAIIVYAA</sequence>
<proteinExistence type="predicted"/>
<dbReference type="EMBL" id="CP044618">
    <property type="protein sequence ID" value="QRD89851.1"/>
    <property type="molecule type" value="Genomic_DNA"/>
</dbReference>
<dbReference type="VEuPathDB" id="FungiDB:F9C07_3648"/>
<dbReference type="AlphaFoldDB" id="A0A7U2MU04"/>
<organism evidence="1 2">
    <name type="scientific">Aspergillus flavus (strain ATCC 200026 / FGSC A1120 / IAM 13836 / NRRL 3357 / JCM 12722 / SRRC 167)</name>
    <dbReference type="NCBI Taxonomy" id="332952"/>
    <lineage>
        <taxon>Eukaryota</taxon>
        <taxon>Fungi</taxon>
        <taxon>Dikarya</taxon>
        <taxon>Ascomycota</taxon>
        <taxon>Pezizomycotina</taxon>
        <taxon>Eurotiomycetes</taxon>
        <taxon>Eurotiomycetidae</taxon>
        <taxon>Eurotiales</taxon>
        <taxon>Aspergillaceae</taxon>
        <taxon>Aspergillus</taxon>
        <taxon>Aspergillus subgen. Circumdati</taxon>
    </lineage>
</organism>
<name>A0A7U2MU04_ASPFN</name>
<accession>A0A7U2MU04</accession>